<dbReference type="EMBL" id="MU006297">
    <property type="protein sequence ID" value="KAF2852981.1"/>
    <property type="molecule type" value="Genomic_DNA"/>
</dbReference>
<accession>A0A6A7BBS5</accession>
<evidence type="ECO:0000313" key="2">
    <source>
        <dbReference type="Proteomes" id="UP000799423"/>
    </source>
</evidence>
<dbReference type="AlphaFoldDB" id="A0A6A7BBS5"/>
<organism evidence="1 2">
    <name type="scientific">Plenodomus tracheiphilus IPT5</name>
    <dbReference type="NCBI Taxonomy" id="1408161"/>
    <lineage>
        <taxon>Eukaryota</taxon>
        <taxon>Fungi</taxon>
        <taxon>Dikarya</taxon>
        <taxon>Ascomycota</taxon>
        <taxon>Pezizomycotina</taxon>
        <taxon>Dothideomycetes</taxon>
        <taxon>Pleosporomycetidae</taxon>
        <taxon>Pleosporales</taxon>
        <taxon>Pleosporineae</taxon>
        <taxon>Leptosphaeriaceae</taxon>
        <taxon>Plenodomus</taxon>
    </lineage>
</organism>
<name>A0A6A7BBS5_9PLEO</name>
<keyword evidence="2" id="KW-1185">Reference proteome</keyword>
<sequence>MRSYRSHIGKHWMSPYLAYRVHPRARTPVYRRRPGTMPHSHTTKYEQMVMVPTSLRHHLARRHSRPCITTYGIRPTMADQQTMCPEESSGPW</sequence>
<evidence type="ECO:0000313" key="1">
    <source>
        <dbReference type="EMBL" id="KAF2852981.1"/>
    </source>
</evidence>
<proteinExistence type="predicted"/>
<reference evidence="1" key="1">
    <citation type="submission" date="2020-01" db="EMBL/GenBank/DDBJ databases">
        <authorList>
            <consortium name="DOE Joint Genome Institute"/>
            <person name="Haridas S."/>
            <person name="Albert R."/>
            <person name="Binder M."/>
            <person name="Bloem J."/>
            <person name="Labutti K."/>
            <person name="Salamov A."/>
            <person name="Andreopoulos B."/>
            <person name="Baker S.E."/>
            <person name="Barry K."/>
            <person name="Bills G."/>
            <person name="Bluhm B.H."/>
            <person name="Cannon C."/>
            <person name="Castanera R."/>
            <person name="Culley D.E."/>
            <person name="Daum C."/>
            <person name="Ezra D."/>
            <person name="Gonzalez J.B."/>
            <person name="Henrissat B."/>
            <person name="Kuo A."/>
            <person name="Liang C."/>
            <person name="Lipzen A."/>
            <person name="Lutzoni F."/>
            <person name="Magnuson J."/>
            <person name="Mondo S."/>
            <person name="Nolan M."/>
            <person name="Ohm R."/>
            <person name="Pangilinan J."/>
            <person name="Park H.-J."/>
            <person name="Ramirez L."/>
            <person name="Alfaro M."/>
            <person name="Sun H."/>
            <person name="Tritt A."/>
            <person name="Yoshinaga Y."/>
            <person name="Zwiers L.-H."/>
            <person name="Turgeon B.G."/>
            <person name="Goodwin S.B."/>
            <person name="Spatafora J.W."/>
            <person name="Crous P.W."/>
            <person name="Grigoriev I.V."/>
        </authorList>
    </citation>
    <scope>NUCLEOTIDE SEQUENCE</scope>
    <source>
        <strain evidence="1">IPT5</strain>
    </source>
</reference>
<dbReference type="Proteomes" id="UP000799423">
    <property type="component" value="Unassembled WGS sequence"/>
</dbReference>
<gene>
    <name evidence="1" type="ORF">T440DRAFT_24583</name>
</gene>
<protein>
    <submittedName>
        <fullName evidence="1">Uncharacterized protein</fullName>
    </submittedName>
</protein>